<evidence type="ECO:0000313" key="2">
    <source>
        <dbReference type="Proteomes" id="UP000886998"/>
    </source>
</evidence>
<gene>
    <name evidence="1" type="primary">EVAR_73561_1</name>
    <name evidence="1" type="ORF">TNIN_296261</name>
</gene>
<evidence type="ECO:0000313" key="1">
    <source>
        <dbReference type="EMBL" id="GFS42454.1"/>
    </source>
</evidence>
<keyword evidence="2" id="KW-1185">Reference proteome</keyword>
<dbReference type="OrthoDB" id="430476at2759"/>
<proteinExistence type="predicted"/>
<organism evidence="1 2">
    <name type="scientific">Trichonephila inaurata madagascariensis</name>
    <dbReference type="NCBI Taxonomy" id="2747483"/>
    <lineage>
        <taxon>Eukaryota</taxon>
        <taxon>Metazoa</taxon>
        <taxon>Ecdysozoa</taxon>
        <taxon>Arthropoda</taxon>
        <taxon>Chelicerata</taxon>
        <taxon>Arachnida</taxon>
        <taxon>Araneae</taxon>
        <taxon>Araneomorphae</taxon>
        <taxon>Entelegynae</taxon>
        <taxon>Araneoidea</taxon>
        <taxon>Nephilidae</taxon>
        <taxon>Trichonephila</taxon>
        <taxon>Trichonephila inaurata</taxon>
    </lineage>
</organism>
<sequence>MENAIREVFLKDVWYVPNINRNLFSVLAVQSRNPNTEFASIPTECRLKVSGDVVLYRFHSVNGSLFKANIEPILTIKMTVDSVVACSSLLQLYHERLGHKISVTSETC</sequence>
<name>A0A8X6MBR1_9ARAC</name>
<dbReference type="AlphaFoldDB" id="A0A8X6MBR1"/>
<comment type="caution">
    <text evidence="1">The sequence shown here is derived from an EMBL/GenBank/DDBJ whole genome shotgun (WGS) entry which is preliminary data.</text>
</comment>
<protein>
    <submittedName>
        <fullName evidence="1">Retrovirus-related Pol polyprotein from transposon TNT 1-94</fullName>
    </submittedName>
</protein>
<reference evidence="1" key="1">
    <citation type="submission" date="2020-08" db="EMBL/GenBank/DDBJ databases">
        <title>Multicomponent nature underlies the extraordinary mechanical properties of spider dragline silk.</title>
        <authorList>
            <person name="Kono N."/>
            <person name="Nakamura H."/>
            <person name="Mori M."/>
            <person name="Yoshida Y."/>
            <person name="Ohtoshi R."/>
            <person name="Malay A.D."/>
            <person name="Moran D.A.P."/>
            <person name="Tomita M."/>
            <person name="Numata K."/>
            <person name="Arakawa K."/>
        </authorList>
    </citation>
    <scope>NUCLEOTIDE SEQUENCE</scope>
</reference>
<accession>A0A8X6MBR1</accession>
<dbReference type="Proteomes" id="UP000886998">
    <property type="component" value="Unassembled WGS sequence"/>
</dbReference>
<dbReference type="EMBL" id="BMAV01025553">
    <property type="protein sequence ID" value="GFS42454.1"/>
    <property type="molecule type" value="Genomic_DNA"/>
</dbReference>